<dbReference type="Gene3D" id="3.40.50.150">
    <property type="entry name" value="Vaccinia Virus protein VP39"/>
    <property type="match status" value="1"/>
</dbReference>
<gene>
    <name evidence="2" type="ORF">ASZ90_016288</name>
</gene>
<reference evidence="2" key="1">
    <citation type="journal article" date="2015" name="Proc. Natl. Acad. Sci. U.S.A.">
        <title>Networks of energetic and metabolic interactions define dynamics in microbial communities.</title>
        <authorList>
            <person name="Embree M."/>
            <person name="Liu J.K."/>
            <person name="Al-Bassam M.M."/>
            <person name="Zengler K."/>
        </authorList>
    </citation>
    <scope>NUCLEOTIDE SEQUENCE</scope>
</reference>
<protein>
    <submittedName>
        <fullName evidence="2">Putative transcription regulator</fullName>
    </submittedName>
</protein>
<dbReference type="InterPro" id="IPR050447">
    <property type="entry name" value="Erg6_SMT_methyltransf"/>
</dbReference>
<evidence type="ECO:0000259" key="1">
    <source>
        <dbReference type="Pfam" id="PF13649"/>
    </source>
</evidence>
<feature type="domain" description="Methyltransferase" evidence="1">
    <location>
        <begin position="39"/>
        <end position="134"/>
    </location>
</feature>
<dbReference type="AlphaFoldDB" id="A0A0W8EZU2"/>
<dbReference type="Pfam" id="PF13649">
    <property type="entry name" value="Methyltransf_25"/>
    <property type="match status" value="1"/>
</dbReference>
<organism evidence="2">
    <name type="scientific">hydrocarbon metagenome</name>
    <dbReference type="NCBI Taxonomy" id="938273"/>
    <lineage>
        <taxon>unclassified sequences</taxon>
        <taxon>metagenomes</taxon>
        <taxon>ecological metagenomes</taxon>
    </lineage>
</organism>
<dbReference type="InterPro" id="IPR029063">
    <property type="entry name" value="SAM-dependent_MTases_sf"/>
</dbReference>
<dbReference type="SUPFAM" id="SSF53335">
    <property type="entry name" value="S-adenosyl-L-methionine-dependent methyltransferases"/>
    <property type="match status" value="1"/>
</dbReference>
<dbReference type="InterPro" id="IPR041698">
    <property type="entry name" value="Methyltransf_25"/>
</dbReference>
<dbReference type="PANTHER" id="PTHR44068:SF11">
    <property type="entry name" value="GERANYL DIPHOSPHATE 2-C-METHYLTRANSFERASE"/>
    <property type="match status" value="1"/>
</dbReference>
<dbReference type="PANTHER" id="PTHR44068">
    <property type="entry name" value="ZGC:194242"/>
    <property type="match status" value="1"/>
</dbReference>
<evidence type="ECO:0000313" key="2">
    <source>
        <dbReference type="EMBL" id="KUG14077.1"/>
    </source>
</evidence>
<dbReference type="EMBL" id="LNQE01001705">
    <property type="protein sequence ID" value="KUG14077.1"/>
    <property type="molecule type" value="Genomic_DNA"/>
</dbReference>
<accession>A0A0W8EZU2</accession>
<sequence>MSAPFIFTLFEGLPRQGPGSDACTNRMFDLLSPPANARVLDIGCGVGMQTRAIARRCPRCRITALDIHQPFLDDLTRKAGEAGVGDRITTCRASMDDLPFPPESFDLIWSEGSVFIMGFEKGLRYWKDFLKPGGSLALSEMAWFTDTPSPEVMAFMQEQYPPMTTVRECERIIRNAGYGIIGSFRLPGDAWWNEFYEPLEAKMNSIRDQYADNPDATTILAMTRKEVALFREYADQYGYQVFLLRKPA</sequence>
<comment type="caution">
    <text evidence="2">The sequence shown here is derived from an EMBL/GenBank/DDBJ whole genome shotgun (WGS) entry which is preliminary data.</text>
</comment>
<proteinExistence type="predicted"/>
<name>A0A0W8EZU2_9ZZZZ</name>
<dbReference type="CDD" id="cd02440">
    <property type="entry name" value="AdoMet_MTases"/>
    <property type="match status" value="1"/>
</dbReference>